<dbReference type="RefSeq" id="WP_147440358.1">
    <property type="nucleotide sequence ID" value="NZ_RCUX01000001.1"/>
</dbReference>
<organism evidence="2 3">
    <name type="scientific">Mycetocola tolaasinivorans</name>
    <dbReference type="NCBI Taxonomy" id="76635"/>
    <lineage>
        <taxon>Bacteria</taxon>
        <taxon>Bacillati</taxon>
        <taxon>Actinomycetota</taxon>
        <taxon>Actinomycetes</taxon>
        <taxon>Micrococcales</taxon>
        <taxon>Microbacteriaceae</taxon>
        <taxon>Mycetocola</taxon>
    </lineage>
</organism>
<feature type="transmembrane region" description="Helical" evidence="1">
    <location>
        <begin position="12"/>
        <end position="28"/>
    </location>
</feature>
<accession>A0A3L7ACB9</accession>
<dbReference type="EMBL" id="RCUX01000001">
    <property type="protein sequence ID" value="RLP77867.1"/>
    <property type="molecule type" value="Genomic_DNA"/>
</dbReference>
<keyword evidence="1" id="KW-0472">Membrane</keyword>
<comment type="caution">
    <text evidence="2">The sequence shown here is derived from an EMBL/GenBank/DDBJ whole genome shotgun (WGS) entry which is preliminary data.</text>
</comment>
<keyword evidence="1" id="KW-0812">Transmembrane</keyword>
<gene>
    <name evidence="2" type="ORF">D9V32_00590</name>
</gene>
<keyword evidence="3" id="KW-1185">Reference proteome</keyword>
<reference evidence="2 3" key="1">
    <citation type="submission" date="2018-10" db="EMBL/GenBank/DDBJ databases">
        <authorList>
            <person name="Li J."/>
        </authorList>
    </citation>
    <scope>NUCLEOTIDE SEQUENCE [LARGE SCALE GENOMIC DNA]</scope>
    <source>
        <strain evidence="2 3">IF 016277</strain>
    </source>
</reference>
<keyword evidence="1" id="KW-1133">Transmembrane helix</keyword>
<sequence>MSDQQFPERPRIRPGVFLICYLVGMLVLTSSVRILFPEVHIVFLTVLSTLAAALYPRIARSVGITDPWGGKDDQA</sequence>
<evidence type="ECO:0000256" key="1">
    <source>
        <dbReference type="SAM" id="Phobius"/>
    </source>
</evidence>
<protein>
    <submittedName>
        <fullName evidence="2">Uncharacterized protein</fullName>
    </submittedName>
</protein>
<feature type="transmembrane region" description="Helical" evidence="1">
    <location>
        <begin position="34"/>
        <end position="55"/>
    </location>
</feature>
<dbReference type="AlphaFoldDB" id="A0A3L7ACB9"/>
<dbReference type="Proteomes" id="UP000272503">
    <property type="component" value="Unassembled WGS sequence"/>
</dbReference>
<evidence type="ECO:0000313" key="2">
    <source>
        <dbReference type="EMBL" id="RLP77867.1"/>
    </source>
</evidence>
<name>A0A3L7ACB9_9MICO</name>
<evidence type="ECO:0000313" key="3">
    <source>
        <dbReference type="Proteomes" id="UP000272503"/>
    </source>
</evidence>
<proteinExistence type="predicted"/>